<evidence type="ECO:0000313" key="3">
    <source>
        <dbReference type="EMBL" id="TKA68532.1"/>
    </source>
</evidence>
<dbReference type="EMBL" id="NAJQ01000650">
    <property type="protein sequence ID" value="TKA66363.1"/>
    <property type="molecule type" value="Genomic_DNA"/>
</dbReference>
<evidence type="ECO:0000313" key="4">
    <source>
        <dbReference type="Proteomes" id="UP000309340"/>
    </source>
</evidence>
<sequence>MVNAAELFHHIREWQIVSKRGGSGQNKKSVNQRRFAEGAKEVPCQRFFVGAEHSQYFEVCRTEETTAEQARPHTKHGAMQRIWERANDHAEATERRKREAIQPGDSTETTPWIRRTGWDWYLNGCDRGDLLESIAEPGESDKGEGHDGGESEEEWAGKVDRVAWKIMGELAAISQSTVQ</sequence>
<dbReference type="OrthoDB" id="2608216at2759"/>
<protein>
    <submittedName>
        <fullName evidence="2">Uncharacterized protein</fullName>
    </submittedName>
</protein>
<feature type="compositionally biased region" description="Basic and acidic residues" evidence="1">
    <location>
        <begin position="89"/>
        <end position="100"/>
    </location>
</feature>
<keyword evidence="4" id="KW-1185">Reference proteome</keyword>
<feature type="region of interest" description="Disordered" evidence="1">
    <location>
        <begin position="89"/>
        <end position="110"/>
    </location>
</feature>
<dbReference type="EMBL" id="NAJQ01000502">
    <property type="protein sequence ID" value="TKA68532.1"/>
    <property type="molecule type" value="Genomic_DNA"/>
</dbReference>
<feature type="compositionally biased region" description="Basic and acidic residues" evidence="1">
    <location>
        <begin position="139"/>
        <end position="157"/>
    </location>
</feature>
<evidence type="ECO:0000313" key="2">
    <source>
        <dbReference type="EMBL" id="TKA66363.1"/>
    </source>
</evidence>
<dbReference type="Proteomes" id="UP000309340">
    <property type="component" value="Unassembled WGS sequence"/>
</dbReference>
<reference evidence="2 4" key="1">
    <citation type="submission" date="2017-03" db="EMBL/GenBank/DDBJ databases">
        <title>Genomes of endolithic fungi from Antarctica.</title>
        <authorList>
            <person name="Coleine C."/>
            <person name="Masonjones S."/>
            <person name="Stajich J.E."/>
        </authorList>
    </citation>
    <scope>NUCLEOTIDE SEQUENCE [LARGE SCALE GENOMIC DNA]</scope>
    <source>
        <strain evidence="2 4">CCFEE 5184</strain>
    </source>
</reference>
<name>A0A4U0WUW4_9PEZI</name>
<dbReference type="AlphaFoldDB" id="A0A4U0WUW4"/>
<evidence type="ECO:0000256" key="1">
    <source>
        <dbReference type="SAM" id="MobiDB-lite"/>
    </source>
</evidence>
<comment type="caution">
    <text evidence="2">The sequence shown here is derived from an EMBL/GenBank/DDBJ whole genome shotgun (WGS) entry which is preliminary data.</text>
</comment>
<feature type="region of interest" description="Disordered" evidence="1">
    <location>
        <begin position="135"/>
        <end position="157"/>
    </location>
</feature>
<accession>A0A4U0WUW4</accession>
<organism evidence="2 4">
    <name type="scientific">Friedmanniomyces simplex</name>
    <dbReference type="NCBI Taxonomy" id="329884"/>
    <lineage>
        <taxon>Eukaryota</taxon>
        <taxon>Fungi</taxon>
        <taxon>Dikarya</taxon>
        <taxon>Ascomycota</taxon>
        <taxon>Pezizomycotina</taxon>
        <taxon>Dothideomycetes</taxon>
        <taxon>Dothideomycetidae</taxon>
        <taxon>Mycosphaerellales</taxon>
        <taxon>Teratosphaeriaceae</taxon>
        <taxon>Friedmanniomyces</taxon>
    </lineage>
</organism>
<proteinExistence type="predicted"/>
<gene>
    <name evidence="3" type="ORF">B0A55_10258</name>
    <name evidence="2" type="ORF">B0A55_11673</name>
</gene>